<feature type="transmembrane region" description="Helical" evidence="1">
    <location>
        <begin position="277"/>
        <end position="310"/>
    </location>
</feature>
<gene>
    <name evidence="2" type="ORF">METSCH_E03750</name>
</gene>
<dbReference type="AlphaFoldDB" id="A0A4P6XTI6"/>
<keyword evidence="1" id="KW-0812">Transmembrane</keyword>
<feature type="transmembrane region" description="Helical" evidence="1">
    <location>
        <begin position="30"/>
        <end position="48"/>
    </location>
</feature>
<keyword evidence="1" id="KW-1133">Transmembrane helix</keyword>
<sequence>MSSTIRKLVPDSPYDPTHALSTSHKLVSCWALWAVLCLASVFCLLPTFTRASLWFPHLSLHLDKTDNGFWVYYVDEVLQVISQFATDLQGVSLADYDPELDFVSNSIYGFDFASWCRHNPSAVLISCYLGYGLDVITALVTDMGVQVGIAGRMDNPLLFGANLAQTFTTIIRDLDRVFHDAQEHSTTEALDMARLLVVHQVDLSMKLGKAMLVLNLVHAALFAATSVAFIVPMARGVFVKYRHAQIPMFVLLALCEMCTFANYTLETLYLRKLNSVFRVHGVIFTMGLGLTILVMEFLAAVVVCILYFVYFHRESP</sequence>
<organism evidence="2 3">
    <name type="scientific">Metschnikowia aff. pulcherrima</name>
    <dbReference type="NCBI Taxonomy" id="2163413"/>
    <lineage>
        <taxon>Eukaryota</taxon>
        <taxon>Fungi</taxon>
        <taxon>Dikarya</taxon>
        <taxon>Ascomycota</taxon>
        <taxon>Saccharomycotina</taxon>
        <taxon>Pichiomycetes</taxon>
        <taxon>Metschnikowiaceae</taxon>
        <taxon>Metschnikowia</taxon>
    </lineage>
</organism>
<dbReference type="Proteomes" id="UP000292447">
    <property type="component" value="Chromosome V"/>
</dbReference>
<evidence type="ECO:0000313" key="2">
    <source>
        <dbReference type="EMBL" id="QBM90135.1"/>
    </source>
</evidence>
<name>A0A4P6XTI6_9ASCO</name>
<accession>A0A4P6XTI6</accession>
<proteinExistence type="predicted"/>
<keyword evidence="3" id="KW-1185">Reference proteome</keyword>
<protein>
    <recommendedName>
        <fullName evidence="4">SUR7/PalI family protein</fullName>
    </recommendedName>
</protein>
<feature type="transmembrane region" description="Helical" evidence="1">
    <location>
        <begin position="246"/>
        <end position="265"/>
    </location>
</feature>
<evidence type="ECO:0000256" key="1">
    <source>
        <dbReference type="SAM" id="Phobius"/>
    </source>
</evidence>
<dbReference type="EMBL" id="CP034460">
    <property type="protein sequence ID" value="QBM90135.1"/>
    <property type="molecule type" value="Genomic_DNA"/>
</dbReference>
<reference evidence="3" key="1">
    <citation type="submission" date="2019-03" db="EMBL/GenBank/DDBJ databases">
        <title>Snf2 controls pulcherriminic acid biosynthesis and connects pigmentation and antifungal activity of the yeast Metschnikowia pulcherrima.</title>
        <authorList>
            <person name="Gore-Lloyd D."/>
            <person name="Sumann I."/>
            <person name="Brachmann A.O."/>
            <person name="Schneeberger K."/>
            <person name="Ortiz-Merino R.A."/>
            <person name="Moreno-Beltran M."/>
            <person name="Schlaefli M."/>
            <person name="Kirner P."/>
            <person name="Santos Kron A."/>
            <person name="Wolfe K.H."/>
            <person name="Piel J."/>
            <person name="Ahrens C.H."/>
            <person name="Henk D."/>
            <person name="Freimoser F.M."/>
        </authorList>
    </citation>
    <scope>NUCLEOTIDE SEQUENCE [LARGE SCALE GENOMIC DNA]</scope>
    <source>
        <strain evidence="3">APC 1.2</strain>
    </source>
</reference>
<feature type="transmembrane region" description="Helical" evidence="1">
    <location>
        <begin position="212"/>
        <end position="234"/>
    </location>
</feature>
<evidence type="ECO:0008006" key="4">
    <source>
        <dbReference type="Google" id="ProtNLM"/>
    </source>
</evidence>
<keyword evidence="1" id="KW-0472">Membrane</keyword>
<evidence type="ECO:0000313" key="3">
    <source>
        <dbReference type="Proteomes" id="UP000292447"/>
    </source>
</evidence>